<reference evidence="2 3" key="2">
    <citation type="journal article" date="2018" name="Plant J.">
        <title>The Physcomitrella patens chromosome-scale assembly reveals moss genome structure and evolution.</title>
        <authorList>
            <person name="Lang D."/>
            <person name="Ullrich K.K."/>
            <person name="Murat F."/>
            <person name="Fuchs J."/>
            <person name="Jenkins J."/>
            <person name="Haas F.B."/>
            <person name="Piednoel M."/>
            <person name="Gundlach H."/>
            <person name="Van Bel M."/>
            <person name="Meyberg R."/>
            <person name="Vives C."/>
            <person name="Morata J."/>
            <person name="Symeonidi A."/>
            <person name="Hiss M."/>
            <person name="Muchero W."/>
            <person name="Kamisugi Y."/>
            <person name="Saleh O."/>
            <person name="Blanc G."/>
            <person name="Decker E.L."/>
            <person name="van Gessel N."/>
            <person name="Grimwood J."/>
            <person name="Hayes R.D."/>
            <person name="Graham S.W."/>
            <person name="Gunter L.E."/>
            <person name="McDaniel S.F."/>
            <person name="Hoernstein S.N.W."/>
            <person name="Larsson A."/>
            <person name="Li F.W."/>
            <person name="Perroud P.F."/>
            <person name="Phillips J."/>
            <person name="Ranjan P."/>
            <person name="Rokshar D.S."/>
            <person name="Rothfels C.J."/>
            <person name="Schneider L."/>
            <person name="Shu S."/>
            <person name="Stevenson D.W."/>
            <person name="Thummler F."/>
            <person name="Tillich M."/>
            <person name="Villarreal Aguilar J.C."/>
            <person name="Widiez T."/>
            <person name="Wong G.K."/>
            <person name="Wymore A."/>
            <person name="Zhang Y."/>
            <person name="Zimmer A.D."/>
            <person name="Quatrano R.S."/>
            <person name="Mayer K.F.X."/>
            <person name="Goodstein D."/>
            <person name="Casacuberta J.M."/>
            <person name="Vandepoele K."/>
            <person name="Reski R."/>
            <person name="Cuming A.C."/>
            <person name="Tuskan G.A."/>
            <person name="Maumus F."/>
            <person name="Salse J."/>
            <person name="Schmutz J."/>
            <person name="Rensing S.A."/>
        </authorList>
    </citation>
    <scope>NUCLEOTIDE SEQUENCE [LARGE SCALE GENOMIC DNA]</scope>
    <source>
        <strain evidence="2 3">cv. Gransden 2004</strain>
    </source>
</reference>
<feature type="transmembrane region" description="Helical" evidence="1">
    <location>
        <begin position="57"/>
        <end position="73"/>
    </location>
</feature>
<reference evidence="2 3" key="1">
    <citation type="journal article" date="2008" name="Science">
        <title>The Physcomitrella genome reveals evolutionary insights into the conquest of land by plants.</title>
        <authorList>
            <person name="Rensing S."/>
            <person name="Lang D."/>
            <person name="Zimmer A."/>
            <person name="Terry A."/>
            <person name="Salamov A."/>
            <person name="Shapiro H."/>
            <person name="Nishiyama T."/>
            <person name="Perroud P.-F."/>
            <person name="Lindquist E."/>
            <person name="Kamisugi Y."/>
            <person name="Tanahashi T."/>
            <person name="Sakakibara K."/>
            <person name="Fujita T."/>
            <person name="Oishi K."/>
            <person name="Shin-I T."/>
            <person name="Kuroki Y."/>
            <person name="Toyoda A."/>
            <person name="Suzuki Y."/>
            <person name="Hashimoto A."/>
            <person name="Yamaguchi K."/>
            <person name="Sugano A."/>
            <person name="Kohara Y."/>
            <person name="Fujiyama A."/>
            <person name="Anterola A."/>
            <person name="Aoki S."/>
            <person name="Ashton N."/>
            <person name="Barbazuk W.B."/>
            <person name="Barker E."/>
            <person name="Bennetzen J."/>
            <person name="Bezanilla M."/>
            <person name="Blankenship R."/>
            <person name="Cho S.H."/>
            <person name="Dutcher S."/>
            <person name="Estelle M."/>
            <person name="Fawcett J.A."/>
            <person name="Gundlach H."/>
            <person name="Hanada K."/>
            <person name="Heyl A."/>
            <person name="Hicks K.A."/>
            <person name="Hugh J."/>
            <person name="Lohr M."/>
            <person name="Mayer K."/>
            <person name="Melkozernov A."/>
            <person name="Murata T."/>
            <person name="Nelson D."/>
            <person name="Pils B."/>
            <person name="Prigge M."/>
            <person name="Reiss B."/>
            <person name="Renner T."/>
            <person name="Rombauts S."/>
            <person name="Rushton P."/>
            <person name="Sanderfoot A."/>
            <person name="Schween G."/>
            <person name="Shiu S.-H."/>
            <person name="Stueber K."/>
            <person name="Theodoulou F.L."/>
            <person name="Tu H."/>
            <person name="Van de Peer Y."/>
            <person name="Verrier P.J."/>
            <person name="Waters E."/>
            <person name="Wood A."/>
            <person name="Yang L."/>
            <person name="Cove D."/>
            <person name="Cuming A."/>
            <person name="Hasebe M."/>
            <person name="Lucas S."/>
            <person name="Mishler D.B."/>
            <person name="Reski R."/>
            <person name="Grigoriev I."/>
            <person name="Quatrano R.S."/>
            <person name="Boore J.L."/>
        </authorList>
    </citation>
    <scope>NUCLEOTIDE SEQUENCE [LARGE SCALE GENOMIC DNA]</scope>
    <source>
        <strain evidence="2 3">cv. Gransden 2004</strain>
    </source>
</reference>
<dbReference type="AlphaFoldDB" id="A0A7I4ETR8"/>
<keyword evidence="1" id="KW-1133">Transmembrane helix</keyword>
<proteinExistence type="predicted"/>
<name>A0A7I4ETR8_PHYPA</name>
<dbReference type="Gramene" id="Pp3c2_4840V3.2">
    <property type="protein sequence ID" value="PAC:32935517.CDS.1"/>
    <property type="gene ID" value="Pp3c2_4840"/>
</dbReference>
<evidence type="ECO:0000313" key="2">
    <source>
        <dbReference type="EnsemblPlants" id="PAC:32935517.CDS.1"/>
    </source>
</evidence>
<evidence type="ECO:0000256" key="1">
    <source>
        <dbReference type="SAM" id="Phobius"/>
    </source>
</evidence>
<keyword evidence="3" id="KW-1185">Reference proteome</keyword>
<dbReference type="EnsemblPlants" id="Pp3c2_4840V3.2">
    <property type="protein sequence ID" value="PAC:32935517.CDS.1"/>
    <property type="gene ID" value="Pp3c2_4840"/>
</dbReference>
<protein>
    <submittedName>
        <fullName evidence="2">Uncharacterized protein</fullName>
    </submittedName>
</protein>
<evidence type="ECO:0000313" key="3">
    <source>
        <dbReference type="Proteomes" id="UP000006727"/>
    </source>
</evidence>
<reference evidence="2" key="3">
    <citation type="submission" date="2020-12" db="UniProtKB">
        <authorList>
            <consortium name="EnsemblPlants"/>
        </authorList>
    </citation>
    <scope>IDENTIFICATION</scope>
</reference>
<dbReference type="EMBL" id="ABEU02000002">
    <property type="status" value="NOT_ANNOTATED_CDS"/>
    <property type="molecule type" value="Genomic_DNA"/>
</dbReference>
<sequence length="83" mass="10175">MSRVVESFVWGFFLIDYFIEFFFSLLFKCSVSPIIVFKANACRMSRALEAFRLKKRLMLVLSFLFYFYNFYFYRSRNLGHFQL</sequence>
<feature type="transmembrane region" description="Helical" evidence="1">
    <location>
        <begin position="12"/>
        <end position="37"/>
    </location>
</feature>
<organism evidence="2 3">
    <name type="scientific">Physcomitrium patens</name>
    <name type="common">Spreading-leaved earth moss</name>
    <name type="synonym">Physcomitrella patens</name>
    <dbReference type="NCBI Taxonomy" id="3218"/>
    <lineage>
        <taxon>Eukaryota</taxon>
        <taxon>Viridiplantae</taxon>
        <taxon>Streptophyta</taxon>
        <taxon>Embryophyta</taxon>
        <taxon>Bryophyta</taxon>
        <taxon>Bryophytina</taxon>
        <taxon>Bryopsida</taxon>
        <taxon>Funariidae</taxon>
        <taxon>Funariales</taxon>
        <taxon>Funariaceae</taxon>
        <taxon>Physcomitrium</taxon>
    </lineage>
</organism>
<keyword evidence="1" id="KW-0472">Membrane</keyword>
<dbReference type="Proteomes" id="UP000006727">
    <property type="component" value="Chromosome 2"/>
</dbReference>
<accession>A0A7I4ETR8</accession>
<keyword evidence="1" id="KW-0812">Transmembrane</keyword>